<keyword evidence="2 5" id="KW-0378">Hydrolase</keyword>
<dbReference type="GO" id="GO:0004252">
    <property type="term" value="F:serine-type endopeptidase activity"/>
    <property type="evidence" value="ECO:0007669"/>
    <property type="project" value="InterPro"/>
</dbReference>
<dbReference type="CDD" id="cd00190">
    <property type="entry name" value="Tryp_SPc"/>
    <property type="match status" value="1"/>
</dbReference>
<dbReference type="InterPro" id="IPR001254">
    <property type="entry name" value="Trypsin_dom"/>
</dbReference>
<proteinExistence type="predicted"/>
<feature type="domain" description="Peptidase S1" evidence="6">
    <location>
        <begin position="21"/>
        <end position="255"/>
    </location>
</feature>
<keyword evidence="8" id="KW-1185">Reference proteome</keyword>
<evidence type="ECO:0000259" key="6">
    <source>
        <dbReference type="PROSITE" id="PS50240"/>
    </source>
</evidence>
<dbReference type="GeneTree" id="ENSGT00940000164481"/>
<dbReference type="PROSITE" id="PS50240">
    <property type="entry name" value="TRYPSIN_DOM"/>
    <property type="match status" value="1"/>
</dbReference>
<dbReference type="FunFam" id="2.40.10.10:FF:000003">
    <property type="entry name" value="Transmembrane serine protease 3"/>
    <property type="match status" value="1"/>
</dbReference>
<reference evidence="7" key="1">
    <citation type="submission" date="2025-08" db="UniProtKB">
        <authorList>
            <consortium name="Ensembl"/>
        </authorList>
    </citation>
    <scope>IDENTIFICATION</scope>
</reference>
<dbReference type="Pfam" id="PF00089">
    <property type="entry name" value="Trypsin"/>
    <property type="match status" value="1"/>
</dbReference>
<evidence type="ECO:0000256" key="2">
    <source>
        <dbReference type="ARBA" id="ARBA00022801"/>
    </source>
</evidence>
<dbReference type="Proteomes" id="UP000265020">
    <property type="component" value="Unassembled WGS sequence"/>
</dbReference>
<evidence type="ECO:0000313" key="8">
    <source>
        <dbReference type="Proteomes" id="UP000265020"/>
    </source>
</evidence>
<dbReference type="PROSITE" id="PS00134">
    <property type="entry name" value="TRYPSIN_HIS"/>
    <property type="match status" value="1"/>
</dbReference>
<dbReference type="SMART" id="SM00020">
    <property type="entry name" value="Tryp_SPc"/>
    <property type="match status" value="1"/>
</dbReference>
<sequence>MPTPVCFFSDCGRREYQSSRIIGGQASRKGEWPWQVSLHARGQGHTCGASVLNDRWLLTAAHCVQNEYAEANQWEAFLGLHVQGQTNEWTVTRRIKRIIPHEDYNTFNFDNDIALMELDSSVTLNQYIYPICLPPSSDDFPAGQEAWITGWGAMVEGGSSAKILQKAMVRIINQTTCKNLLQDDVTDRMLCAGILDGGVDACQGDSGGPLTVINPSGRVFVAGLVSWGQGCAQRDKPGVYTRMTKFRSWIKERSGV</sequence>
<dbReference type="PRINTS" id="PR00722">
    <property type="entry name" value="CHYMOTRYPSIN"/>
</dbReference>
<evidence type="ECO:0000256" key="5">
    <source>
        <dbReference type="RuleBase" id="RU363034"/>
    </source>
</evidence>
<name>A0A3Q2D4R7_CYPVA</name>
<evidence type="ECO:0000256" key="4">
    <source>
        <dbReference type="ARBA" id="ARBA00023157"/>
    </source>
</evidence>
<dbReference type="PANTHER" id="PTHR24252">
    <property type="entry name" value="ACROSIN-RELATED"/>
    <property type="match status" value="1"/>
</dbReference>
<dbReference type="Gene3D" id="2.40.10.10">
    <property type="entry name" value="Trypsin-like serine proteases"/>
    <property type="match status" value="2"/>
</dbReference>
<dbReference type="InterPro" id="IPR043504">
    <property type="entry name" value="Peptidase_S1_PA_chymotrypsin"/>
</dbReference>
<keyword evidence="3 5" id="KW-0720">Serine protease</keyword>
<evidence type="ECO:0000256" key="1">
    <source>
        <dbReference type="ARBA" id="ARBA00022670"/>
    </source>
</evidence>
<organism evidence="7 8">
    <name type="scientific">Cyprinodon variegatus</name>
    <name type="common">Sheepshead minnow</name>
    <dbReference type="NCBI Taxonomy" id="28743"/>
    <lineage>
        <taxon>Eukaryota</taxon>
        <taxon>Metazoa</taxon>
        <taxon>Chordata</taxon>
        <taxon>Craniata</taxon>
        <taxon>Vertebrata</taxon>
        <taxon>Euteleostomi</taxon>
        <taxon>Actinopterygii</taxon>
        <taxon>Neopterygii</taxon>
        <taxon>Teleostei</taxon>
        <taxon>Neoteleostei</taxon>
        <taxon>Acanthomorphata</taxon>
        <taxon>Ovalentaria</taxon>
        <taxon>Atherinomorphae</taxon>
        <taxon>Cyprinodontiformes</taxon>
        <taxon>Cyprinodontidae</taxon>
        <taxon>Cyprinodon</taxon>
    </lineage>
</organism>
<dbReference type="InterPro" id="IPR033116">
    <property type="entry name" value="TRYPSIN_SER"/>
</dbReference>
<accession>A0A3Q2D4R7</accession>
<keyword evidence="1 5" id="KW-0645">Protease</keyword>
<dbReference type="OMA" id="CAVRVCC"/>
<dbReference type="InterPro" id="IPR001314">
    <property type="entry name" value="Peptidase_S1A"/>
</dbReference>
<dbReference type="AlphaFoldDB" id="A0A3Q2D4R7"/>
<evidence type="ECO:0000256" key="3">
    <source>
        <dbReference type="ARBA" id="ARBA00022825"/>
    </source>
</evidence>
<protein>
    <recommendedName>
        <fullName evidence="6">Peptidase S1 domain-containing protein</fullName>
    </recommendedName>
</protein>
<dbReference type="PANTHER" id="PTHR24252:SF17">
    <property type="entry name" value="SUPPRESSOR OF TUMORIGENICITY 14 PROTEIN HOMOLOG-RELATED"/>
    <property type="match status" value="1"/>
</dbReference>
<dbReference type="InterPro" id="IPR009003">
    <property type="entry name" value="Peptidase_S1_PA"/>
</dbReference>
<dbReference type="InterPro" id="IPR018114">
    <property type="entry name" value="TRYPSIN_HIS"/>
</dbReference>
<dbReference type="STRING" id="28743.ENSCVAP00000013347"/>
<keyword evidence="4" id="KW-1015">Disulfide bond</keyword>
<dbReference type="GO" id="GO:0006508">
    <property type="term" value="P:proteolysis"/>
    <property type="evidence" value="ECO:0007669"/>
    <property type="project" value="UniProtKB-KW"/>
</dbReference>
<reference evidence="7" key="2">
    <citation type="submission" date="2025-09" db="UniProtKB">
        <authorList>
            <consortium name="Ensembl"/>
        </authorList>
    </citation>
    <scope>IDENTIFICATION</scope>
</reference>
<dbReference type="PROSITE" id="PS00135">
    <property type="entry name" value="TRYPSIN_SER"/>
    <property type="match status" value="1"/>
</dbReference>
<evidence type="ECO:0000313" key="7">
    <source>
        <dbReference type="Ensembl" id="ENSCVAP00000013347.1"/>
    </source>
</evidence>
<dbReference type="Ensembl" id="ENSCVAT00000020854.1">
    <property type="protein sequence ID" value="ENSCVAP00000013347.1"/>
    <property type="gene ID" value="ENSCVAG00000015833.1"/>
</dbReference>
<dbReference type="SUPFAM" id="SSF50494">
    <property type="entry name" value="Trypsin-like serine proteases"/>
    <property type="match status" value="1"/>
</dbReference>